<keyword evidence="3" id="KW-1185">Reference proteome</keyword>
<feature type="compositionally biased region" description="Polar residues" evidence="1">
    <location>
        <begin position="62"/>
        <end position="78"/>
    </location>
</feature>
<feature type="compositionally biased region" description="Basic and acidic residues" evidence="1">
    <location>
        <begin position="141"/>
        <end position="160"/>
    </location>
</feature>
<feature type="compositionally biased region" description="Basic and acidic residues" evidence="1">
    <location>
        <begin position="306"/>
        <end position="320"/>
    </location>
</feature>
<feature type="region of interest" description="Disordered" evidence="1">
    <location>
        <begin position="207"/>
        <end position="385"/>
    </location>
</feature>
<feature type="region of interest" description="Disordered" evidence="1">
    <location>
        <begin position="54"/>
        <end position="78"/>
    </location>
</feature>
<name>A0ABQ8PTY2_9FUNG</name>
<feature type="compositionally biased region" description="Acidic residues" evidence="1">
    <location>
        <begin position="365"/>
        <end position="376"/>
    </location>
</feature>
<sequence>MSKDHAQHLPTSNNTASDLFAAVTTKVITTQGVKKNISNKDNLIAESLRAEQRLQHSKPLSPENTHSLPSTRVQTPRSSAVPYQIHQSKGEEEVQKDLGSVEDILHIDNQVTALSNTVVDSTFGLSALNKQSDLTSMTQATDDRDRRQLEEEREREDPARRSSAIRESSYDSEFSSVESRGIRSTPGVNSPISMSAAAAAVAQAVARSNISSREGNPHRPPSPPSISHQAQYTLSSASPDSKSLKHKRTESSHISDVPPQPKGLELGAHASPDLVSLPPYQPSPSFSQQMEEDVRMSESPQIDDNNSLKDNDSYYRKESEGYGNTYLDSGVYRRHELPQNSASPGRQPDSIHVHSGQDRSSTSQPDDDDDDDDDDPSNPGGVSMPAKSAVLYHAGYNSGRGAVWRFFKVVESRVSGNTDRAECLLCQKRMLGKSADMKKHIVNNCPNRRAIAEDMLPILEIVKTELENPKKRAKRNSNTPIVMRADGSFVTVAGASSSGPTETTPVSSTRVHSASGNQPSLRTQSYHRPSPYDMQYDSQRAKMAKYSR</sequence>
<accession>A0ABQ8PTY2</accession>
<comment type="caution">
    <text evidence="2">The sequence shown here is derived from an EMBL/GenBank/DDBJ whole genome shotgun (WGS) entry which is preliminary data.</text>
</comment>
<dbReference type="EMBL" id="JANBQD010000013">
    <property type="protein sequence ID" value="KAJ1994275.1"/>
    <property type="molecule type" value="Genomic_DNA"/>
</dbReference>
<evidence type="ECO:0008006" key="4">
    <source>
        <dbReference type="Google" id="ProtNLM"/>
    </source>
</evidence>
<evidence type="ECO:0000256" key="1">
    <source>
        <dbReference type="SAM" id="MobiDB-lite"/>
    </source>
</evidence>
<organism evidence="2 3">
    <name type="scientific">Coemansia umbellata</name>
    <dbReference type="NCBI Taxonomy" id="1424467"/>
    <lineage>
        <taxon>Eukaryota</taxon>
        <taxon>Fungi</taxon>
        <taxon>Fungi incertae sedis</taxon>
        <taxon>Zoopagomycota</taxon>
        <taxon>Kickxellomycotina</taxon>
        <taxon>Kickxellomycetes</taxon>
        <taxon>Kickxellales</taxon>
        <taxon>Kickxellaceae</taxon>
        <taxon>Coemansia</taxon>
    </lineage>
</organism>
<reference evidence="2" key="1">
    <citation type="submission" date="2022-07" db="EMBL/GenBank/DDBJ databases">
        <title>Phylogenomic reconstructions and comparative analyses of Kickxellomycotina fungi.</title>
        <authorList>
            <person name="Reynolds N.K."/>
            <person name="Stajich J.E."/>
            <person name="Barry K."/>
            <person name="Grigoriev I.V."/>
            <person name="Crous P."/>
            <person name="Smith M.E."/>
        </authorList>
    </citation>
    <scope>NUCLEOTIDE SEQUENCE</scope>
    <source>
        <strain evidence="2">BCRC 34882</strain>
    </source>
</reference>
<feature type="compositionally biased region" description="Polar residues" evidence="1">
    <location>
        <begin position="228"/>
        <end position="241"/>
    </location>
</feature>
<evidence type="ECO:0000313" key="2">
    <source>
        <dbReference type="EMBL" id="KAJ1994275.1"/>
    </source>
</evidence>
<evidence type="ECO:0000313" key="3">
    <source>
        <dbReference type="Proteomes" id="UP001151295"/>
    </source>
</evidence>
<feature type="region of interest" description="Disordered" evidence="1">
    <location>
        <begin position="134"/>
        <end position="189"/>
    </location>
</feature>
<proteinExistence type="predicted"/>
<gene>
    <name evidence="2" type="ORF">EDC05_001717</name>
</gene>
<feature type="region of interest" description="Disordered" evidence="1">
    <location>
        <begin position="493"/>
        <end position="548"/>
    </location>
</feature>
<dbReference type="Proteomes" id="UP001151295">
    <property type="component" value="Unassembled WGS sequence"/>
</dbReference>
<feature type="compositionally biased region" description="Polar residues" evidence="1">
    <location>
        <begin position="494"/>
        <end position="527"/>
    </location>
</feature>
<protein>
    <recommendedName>
        <fullName evidence="4">BED-type domain-containing protein</fullName>
    </recommendedName>
</protein>